<evidence type="ECO:0000256" key="2">
    <source>
        <dbReference type="RuleBase" id="RU004429"/>
    </source>
</evidence>
<dbReference type="GO" id="GO:0016491">
    <property type="term" value="F:oxidoreductase activity"/>
    <property type="evidence" value="ECO:0007669"/>
    <property type="project" value="UniProtKB-KW"/>
</dbReference>
<keyword evidence="2" id="KW-0874">Quinone</keyword>
<feature type="transmembrane region" description="Helical" evidence="2">
    <location>
        <begin position="88"/>
        <end position="109"/>
    </location>
</feature>
<reference evidence="3 4" key="1">
    <citation type="journal article" date="2014" name="Genome Announc.">
        <title>Draft genome sequences of eight enterohepatic helicobacter species isolated from both laboratory and wild rodents.</title>
        <authorList>
            <person name="Sheh A."/>
            <person name="Shen Z."/>
            <person name="Fox J.G."/>
        </authorList>
    </citation>
    <scope>NUCLEOTIDE SEQUENCE [LARGE SCALE GENOMIC DNA]</scope>
    <source>
        <strain evidence="3 4">MIT 01-6451</strain>
    </source>
</reference>
<keyword evidence="2" id="KW-1133">Transmembrane helix</keyword>
<protein>
    <recommendedName>
        <fullName evidence="2">NADH-quinone oxidoreductase subunit J</fullName>
        <ecNumber evidence="2">7.1.1.-</ecNumber>
    </recommendedName>
</protein>
<name>A0A4U8TP89_9HELI</name>
<dbReference type="GeneID" id="82321583"/>
<keyword evidence="2" id="KW-0520">NAD</keyword>
<evidence type="ECO:0000313" key="4">
    <source>
        <dbReference type="Proteomes" id="UP000029707"/>
    </source>
</evidence>
<dbReference type="InterPro" id="IPR001457">
    <property type="entry name" value="NADH_UbQ/plastoQ_OxRdtase_su6"/>
</dbReference>
<dbReference type="GO" id="GO:0005886">
    <property type="term" value="C:plasma membrane"/>
    <property type="evidence" value="ECO:0007669"/>
    <property type="project" value="UniProtKB-SubCell"/>
</dbReference>
<sequence>MFETIAFYLFSTLCIVSFLIVVSSSQILYAMTALASGMIFVSGIFFVLDAEFLGAVQIVVYGGSVVALYAFAMMFFDTSKEVIESRKNEWVACVLCVGIAIVLVGAFGMPSIGSNLEIVADSQKLIDIAEMNNIQMIGYVLFTKYLIPFEIAAFMLLVAMVAGIILSIKRSNNGQS</sequence>
<dbReference type="InterPro" id="IPR042106">
    <property type="entry name" value="Nuo/plastoQ_OxRdtase_6_NuoJ"/>
</dbReference>
<organism evidence="3 4">
    <name type="scientific">Helicobacter japonicus</name>
    <dbReference type="NCBI Taxonomy" id="425400"/>
    <lineage>
        <taxon>Bacteria</taxon>
        <taxon>Pseudomonadati</taxon>
        <taxon>Campylobacterota</taxon>
        <taxon>Epsilonproteobacteria</taxon>
        <taxon>Campylobacterales</taxon>
        <taxon>Helicobacteraceae</taxon>
        <taxon>Helicobacter</taxon>
    </lineage>
</organism>
<dbReference type="Pfam" id="PF00499">
    <property type="entry name" value="Oxidored_q3"/>
    <property type="match status" value="1"/>
</dbReference>
<dbReference type="OrthoDB" id="13239at2"/>
<comment type="caution">
    <text evidence="3">The sequence shown here is derived from an EMBL/GenBank/DDBJ whole genome shotgun (WGS) entry which is preliminary data.</text>
</comment>
<keyword evidence="4" id="KW-1185">Reference proteome</keyword>
<feature type="transmembrane region" description="Helical" evidence="2">
    <location>
        <begin position="6"/>
        <end position="22"/>
    </location>
</feature>
<dbReference type="NCBIfam" id="NF005167">
    <property type="entry name" value="PRK06638.2-2"/>
    <property type="match status" value="1"/>
</dbReference>
<keyword evidence="2" id="KW-0472">Membrane</keyword>
<proteinExistence type="inferred from homology"/>
<feature type="transmembrane region" description="Helical" evidence="2">
    <location>
        <begin position="27"/>
        <end position="48"/>
    </location>
</feature>
<accession>A0A4U8TP89</accession>
<comment type="catalytic activity">
    <reaction evidence="2">
        <text>a quinone + NADH + 5 H(+)(in) = a quinol + NAD(+) + 4 H(+)(out)</text>
        <dbReference type="Rhea" id="RHEA:57888"/>
        <dbReference type="ChEBI" id="CHEBI:15378"/>
        <dbReference type="ChEBI" id="CHEBI:24646"/>
        <dbReference type="ChEBI" id="CHEBI:57540"/>
        <dbReference type="ChEBI" id="CHEBI:57945"/>
        <dbReference type="ChEBI" id="CHEBI:132124"/>
    </reaction>
</comment>
<dbReference type="AlphaFoldDB" id="A0A4U8TP89"/>
<feature type="transmembrane region" description="Helical" evidence="2">
    <location>
        <begin position="145"/>
        <end position="168"/>
    </location>
</feature>
<comment type="similarity">
    <text evidence="1 2">Belongs to the complex I subunit 6 family.</text>
</comment>
<evidence type="ECO:0000256" key="1">
    <source>
        <dbReference type="ARBA" id="ARBA00005698"/>
    </source>
</evidence>
<evidence type="ECO:0000313" key="3">
    <source>
        <dbReference type="EMBL" id="TLE00708.1"/>
    </source>
</evidence>
<keyword evidence="2" id="KW-1003">Cell membrane</keyword>
<comment type="subcellular location">
    <subcellularLocation>
        <location evidence="2">Cell membrane</location>
        <topology evidence="2">Multi-pass membrane protein</topology>
    </subcellularLocation>
</comment>
<dbReference type="EMBL" id="JRMQ02000010">
    <property type="protein sequence ID" value="TLE00708.1"/>
    <property type="molecule type" value="Genomic_DNA"/>
</dbReference>
<dbReference type="Proteomes" id="UP000029707">
    <property type="component" value="Unassembled WGS sequence"/>
</dbReference>
<dbReference type="RefSeq" id="WP_034362195.1">
    <property type="nucleotide sequence ID" value="NZ_CAJUDB010000009.1"/>
</dbReference>
<dbReference type="GO" id="GO:0048038">
    <property type="term" value="F:quinone binding"/>
    <property type="evidence" value="ECO:0007669"/>
    <property type="project" value="UniProtKB-UniRule"/>
</dbReference>
<keyword evidence="3" id="KW-0560">Oxidoreductase</keyword>
<dbReference type="STRING" id="425400.LS65_05395"/>
<comment type="function">
    <text evidence="2">NDH-1 shuttles electrons from NADH, via FMN and iron-sulfur (Fe-S) centers, to quinones in the respiratory chain. Couples the redox reaction to proton translocation (for every two electrons transferred, four hydrogen ions are translocated across the cytoplasmic membrane), and thus conserves the redox energy in a proton gradient.</text>
</comment>
<gene>
    <name evidence="3" type="ORF">LS65_007310</name>
</gene>
<dbReference type="EC" id="7.1.1.-" evidence="2"/>
<dbReference type="PANTHER" id="PTHR33269">
    <property type="entry name" value="NADH-UBIQUINONE OXIDOREDUCTASE CHAIN 6"/>
    <property type="match status" value="1"/>
</dbReference>
<keyword evidence="2" id="KW-0812">Transmembrane</keyword>
<dbReference type="GO" id="GO:0008137">
    <property type="term" value="F:NADH dehydrogenase (ubiquinone) activity"/>
    <property type="evidence" value="ECO:0007669"/>
    <property type="project" value="UniProtKB-UniRule"/>
</dbReference>
<dbReference type="PANTHER" id="PTHR33269:SF17">
    <property type="entry name" value="NADH-UBIQUINONE OXIDOREDUCTASE CHAIN 6"/>
    <property type="match status" value="1"/>
</dbReference>
<dbReference type="Gene3D" id="1.20.120.1200">
    <property type="entry name" value="NADH-ubiquinone/plastoquinone oxidoreductase chain 6, subunit NuoJ"/>
    <property type="match status" value="1"/>
</dbReference>
<feature type="transmembrane region" description="Helical" evidence="2">
    <location>
        <begin position="54"/>
        <end position="76"/>
    </location>
</feature>